<feature type="region of interest" description="Disordered" evidence="1">
    <location>
        <begin position="86"/>
        <end position="120"/>
    </location>
</feature>
<keyword evidence="4" id="KW-1185">Reference proteome</keyword>
<evidence type="ECO:0000313" key="3">
    <source>
        <dbReference type="EMBL" id="AOO83467.1"/>
    </source>
</evidence>
<dbReference type="EMBL" id="CP017147">
    <property type="protein sequence ID" value="AOO83467.1"/>
    <property type="molecule type" value="Genomic_DNA"/>
</dbReference>
<dbReference type="KEGG" id="bvv:BHK69_26195"/>
<evidence type="ECO:0000313" key="4">
    <source>
        <dbReference type="Proteomes" id="UP000094969"/>
    </source>
</evidence>
<dbReference type="OrthoDB" id="7950104at2"/>
<name>A0A1D7U7X0_9HYPH</name>
<organism evidence="3 4">
    <name type="scientific">Bosea vaviloviae</name>
    <dbReference type="NCBI Taxonomy" id="1526658"/>
    <lineage>
        <taxon>Bacteria</taxon>
        <taxon>Pseudomonadati</taxon>
        <taxon>Pseudomonadota</taxon>
        <taxon>Alphaproteobacteria</taxon>
        <taxon>Hyphomicrobiales</taxon>
        <taxon>Boseaceae</taxon>
        <taxon>Bosea</taxon>
    </lineage>
</organism>
<gene>
    <name evidence="3" type="ORF">BHK69_26195</name>
</gene>
<dbReference type="Gene3D" id="2.40.10.220">
    <property type="entry name" value="predicted glycosyltransferase like domains"/>
    <property type="match status" value="1"/>
</dbReference>
<dbReference type="Proteomes" id="UP000094969">
    <property type="component" value="Chromosome"/>
</dbReference>
<dbReference type="RefSeq" id="WP_069692667.1">
    <property type="nucleotide sequence ID" value="NZ_CP017147.1"/>
</dbReference>
<evidence type="ECO:0000259" key="2">
    <source>
        <dbReference type="Pfam" id="PF07238"/>
    </source>
</evidence>
<dbReference type="GO" id="GO:0035438">
    <property type="term" value="F:cyclic-di-GMP binding"/>
    <property type="evidence" value="ECO:0007669"/>
    <property type="project" value="InterPro"/>
</dbReference>
<sequence>MEKRSSKRSRSRLRSAKLFDASQRFLVECRIIDLSPSGARLKPESDRPLPLELFYHDDDKIFAPAALIWIKKREIGIRFLDEVTAEDKAEAPETPEAELRNASPSAESRMMSDGTRSDPI</sequence>
<protein>
    <recommendedName>
        <fullName evidence="2">PilZ domain-containing protein</fullName>
    </recommendedName>
</protein>
<proteinExistence type="predicted"/>
<evidence type="ECO:0000256" key="1">
    <source>
        <dbReference type="SAM" id="MobiDB-lite"/>
    </source>
</evidence>
<dbReference type="AlphaFoldDB" id="A0A1D7U7X0"/>
<dbReference type="STRING" id="1526658.BHK69_26195"/>
<feature type="domain" description="PilZ" evidence="2">
    <location>
        <begin position="2"/>
        <end position="89"/>
    </location>
</feature>
<dbReference type="InterPro" id="IPR009875">
    <property type="entry name" value="PilZ_domain"/>
</dbReference>
<dbReference type="Pfam" id="PF07238">
    <property type="entry name" value="PilZ"/>
    <property type="match status" value="1"/>
</dbReference>
<reference evidence="3 4" key="1">
    <citation type="journal article" date="2015" name="Antonie Van Leeuwenhoek">
        <title>Bosea vaviloviae sp. nov., a new species of slow-growing rhizobia isolated from nodules of the relict species Vavilovia formosa (Stev.) Fed.</title>
        <authorList>
            <person name="Safronova V.I."/>
            <person name="Kuznetsova I.G."/>
            <person name="Sazanova A.L."/>
            <person name="Kimeklis A.K."/>
            <person name="Belimov A.A."/>
            <person name="Andronov E.E."/>
            <person name="Pinaev A.G."/>
            <person name="Chizhevskaya E.P."/>
            <person name="Pukhaev A.R."/>
            <person name="Popov K.P."/>
            <person name="Willems A."/>
            <person name="Tikhonovich I.A."/>
        </authorList>
    </citation>
    <scope>NUCLEOTIDE SEQUENCE [LARGE SCALE GENOMIC DNA]</scope>
    <source>
        <strain evidence="3 4">Vaf18</strain>
    </source>
</reference>
<accession>A0A1D7U7X0</accession>
<dbReference type="SUPFAM" id="SSF141371">
    <property type="entry name" value="PilZ domain-like"/>
    <property type="match status" value="1"/>
</dbReference>